<evidence type="ECO:0008006" key="3">
    <source>
        <dbReference type="Google" id="ProtNLM"/>
    </source>
</evidence>
<accession>A0A7K1HG62</accession>
<dbReference type="RefSeq" id="WP_129943672.1">
    <property type="nucleotide sequence ID" value="NZ_DAWDXW010000009.1"/>
</dbReference>
<sequence>MKRIGLILFLFGHTLNMFSQVSIEKLSESYYEIVLNGQKMLIDAGCGGRIVSLKSNRHELLLQDSINPINYGSTLWLSPQNWGWPPPAILDRGRYSVRIENNSLMLSSEVDDLMKCKIEKTIHPVVEDTSFVIEYKLINESDVILKYAPWEVTRVPTGGITFFPEGPAGGKRLSKLNIIKHEGIVWFYFDPLLVNDHQKLFYNGKEGWLAHQTNNLLFIKQYPDIGYEQEAPGETEVELYIHKDRTYMELEIQGEYVSLSPKDTTVWKVCWFLREKQNKIGTDDERKKVLFYVRGLVNGKK</sequence>
<evidence type="ECO:0000313" key="1">
    <source>
        <dbReference type="EMBL" id="MTU30183.1"/>
    </source>
</evidence>
<proteinExistence type="predicted"/>
<name>A0A7K1HG62_9BACT</name>
<protein>
    <recommendedName>
        <fullName evidence="3">DUF4380 domain-containing protein</fullName>
    </recommendedName>
</protein>
<dbReference type="Proteomes" id="UP000437446">
    <property type="component" value="Unassembled WGS sequence"/>
</dbReference>
<organism evidence="1 2">
    <name type="scientific">Parabacteroides merdae</name>
    <dbReference type="NCBI Taxonomy" id="46503"/>
    <lineage>
        <taxon>Bacteria</taxon>
        <taxon>Pseudomonadati</taxon>
        <taxon>Bacteroidota</taxon>
        <taxon>Bacteroidia</taxon>
        <taxon>Bacteroidales</taxon>
        <taxon>Tannerellaceae</taxon>
        <taxon>Parabacteroides</taxon>
    </lineage>
</organism>
<gene>
    <name evidence="1" type="ORF">GMD66_13405</name>
</gene>
<dbReference type="AlphaFoldDB" id="A0A7K1HG62"/>
<comment type="caution">
    <text evidence="1">The sequence shown here is derived from an EMBL/GenBank/DDBJ whole genome shotgun (WGS) entry which is preliminary data.</text>
</comment>
<evidence type="ECO:0000313" key="2">
    <source>
        <dbReference type="Proteomes" id="UP000437446"/>
    </source>
</evidence>
<reference evidence="1 2" key="1">
    <citation type="journal article" date="2019" name="Nat. Med.">
        <title>A library of human gut bacterial isolates paired with longitudinal multiomics data enables mechanistic microbiome research.</title>
        <authorList>
            <person name="Poyet M."/>
            <person name="Groussin M."/>
            <person name="Gibbons S.M."/>
            <person name="Avila-Pacheco J."/>
            <person name="Jiang X."/>
            <person name="Kearney S.M."/>
            <person name="Perrotta A.R."/>
            <person name="Berdy B."/>
            <person name="Zhao S."/>
            <person name="Lieberman T.D."/>
            <person name="Swanson P.K."/>
            <person name="Smith M."/>
            <person name="Roesemann S."/>
            <person name="Alexander J.E."/>
            <person name="Rich S.A."/>
            <person name="Livny J."/>
            <person name="Vlamakis H."/>
            <person name="Clish C."/>
            <person name="Bullock K."/>
            <person name="Deik A."/>
            <person name="Scott J."/>
            <person name="Pierce K.A."/>
            <person name="Xavier R.J."/>
            <person name="Alm E.J."/>
        </authorList>
    </citation>
    <scope>NUCLEOTIDE SEQUENCE [LARGE SCALE GENOMIC DNA]</scope>
    <source>
        <strain evidence="1 2">BIOML-A25</strain>
    </source>
</reference>
<dbReference type="EMBL" id="WNCR01000006">
    <property type="protein sequence ID" value="MTU30183.1"/>
    <property type="molecule type" value="Genomic_DNA"/>
</dbReference>